<evidence type="ECO:0000313" key="3">
    <source>
        <dbReference type="Proteomes" id="UP000825729"/>
    </source>
</evidence>
<dbReference type="Pfam" id="PF00078">
    <property type="entry name" value="RVT_1"/>
    <property type="match status" value="1"/>
</dbReference>
<dbReference type="PANTHER" id="PTHR11697">
    <property type="entry name" value="GENERAL TRANSCRIPTION FACTOR 2-RELATED ZINC FINGER PROTEIN"/>
    <property type="match status" value="1"/>
</dbReference>
<proteinExistence type="predicted"/>
<dbReference type="Gene3D" id="3.10.10.10">
    <property type="entry name" value="HIV Type 1 Reverse Transcriptase, subunit A, domain 1"/>
    <property type="match status" value="1"/>
</dbReference>
<dbReference type="SMART" id="SM00597">
    <property type="entry name" value="ZnF_TTF"/>
    <property type="match status" value="1"/>
</dbReference>
<dbReference type="CDD" id="cd01647">
    <property type="entry name" value="RT_LTR"/>
    <property type="match status" value="1"/>
</dbReference>
<dbReference type="InterPro" id="IPR008906">
    <property type="entry name" value="HATC_C_dom"/>
</dbReference>
<comment type="caution">
    <text evidence="2">The sequence shown here is derived from an EMBL/GenBank/DDBJ whole genome shotgun (WGS) entry which is preliminary data.</text>
</comment>
<keyword evidence="3" id="KW-1185">Reference proteome</keyword>
<dbReference type="Proteomes" id="UP000825729">
    <property type="component" value="Unassembled WGS sequence"/>
</dbReference>
<dbReference type="EMBL" id="JAINDJ010000005">
    <property type="protein sequence ID" value="KAG9446757.1"/>
    <property type="molecule type" value="Genomic_DNA"/>
</dbReference>
<dbReference type="Gene3D" id="3.30.70.270">
    <property type="match status" value="2"/>
</dbReference>
<dbReference type="Pfam" id="PF14291">
    <property type="entry name" value="DUF4371"/>
    <property type="match status" value="1"/>
</dbReference>
<dbReference type="SUPFAM" id="SSF53098">
    <property type="entry name" value="Ribonuclease H-like"/>
    <property type="match status" value="1"/>
</dbReference>
<gene>
    <name evidence="2" type="ORF">H6P81_012885</name>
</gene>
<dbReference type="PANTHER" id="PTHR11697:SF230">
    <property type="entry name" value="ZINC FINGER, MYM DOMAIN CONTAINING 1"/>
    <property type="match status" value="1"/>
</dbReference>
<dbReference type="InterPro" id="IPR055298">
    <property type="entry name" value="AtLOH3-like"/>
</dbReference>
<dbReference type="InterPro" id="IPR025398">
    <property type="entry name" value="DUF4371"/>
</dbReference>
<evidence type="ECO:0000259" key="1">
    <source>
        <dbReference type="PROSITE" id="PS50878"/>
    </source>
</evidence>
<dbReference type="InterPro" id="IPR043502">
    <property type="entry name" value="DNA/RNA_pol_sf"/>
</dbReference>
<dbReference type="InterPro" id="IPR006580">
    <property type="entry name" value="Znf_TTF"/>
</dbReference>
<dbReference type="PROSITE" id="PS50878">
    <property type="entry name" value="RT_POL"/>
    <property type="match status" value="1"/>
</dbReference>
<dbReference type="Pfam" id="PF05699">
    <property type="entry name" value="Dimer_Tnp_hAT"/>
    <property type="match status" value="1"/>
</dbReference>
<dbReference type="InterPro" id="IPR012337">
    <property type="entry name" value="RNaseH-like_sf"/>
</dbReference>
<dbReference type="InterPro" id="IPR000477">
    <property type="entry name" value="RT_dom"/>
</dbReference>
<sequence>MARAGGNLTKDEIHAKPPVTLPVFIPEQEKLKNEGHRISQGHLGLSFERPKPIKIYTAQAKLVKITRKSSADVHQVSIGQIPTEKQNTSKSVIIYTKAAINRSWPKNDGGPVVIYTMKAAIARARAYDSATVNHISIIDEEQEDEEFVLKEAPAEFEEGGQSTVDELKKVDLGTTEDPRPTFLSASLTSEEEAEYMALLHEYRDIFAWNYTEMPGLDPRVAVHKLAVHPSVRPVKQSQRRFRPELVPEIKKEVKKLIAANFIREVKYLSWIANIVPVKKKTGQIRLCVDFRDLNKACPKDDFPLLITEIMVDATTGHEALSFMVGSSGYNQIRMDPKDEELTAFRTPKGIFCYKVMPFGLKNAGATYQRAMQNIFDDFVHKRVECYVDDLVVKTKQRSDHLLDLRAVFERLRRFQLKMNPLKCAFGVTSGKFLGFIVHYRGIEIDQSKIDAIEKMPEPRNVSELKSFQGHLAYIRRFISNLAGRQWQRQGGARGENGPPKNFEKFLVDRMCKQTTIDAIFKRKEPSTSNNSVYSAQTSFQIDSHEIEATILEPPPPNVNTSEVDISIRVHHHSKIPRIESTGEDTSYKIVRDPGLRHSIWDFSSEKQDEIRRAYLMAGPYQPILNVYPSSGPENHRRRFQASWFKLFHWLEYSTDKDSAYCLPCYRFTRPDGRPGSDVFITRGFDKWKKVNDGKNCAFLGHMGKDHNSQHNKAEKACLDLMNQSYHIQNVFKRQSTQEVLHNRLRLKTSVDVIRWLTFQACPFRGHDESLSSQNCGNFLEMVKLLASYNEQVSGVVLGNAPQNAKYTSPAIQKEILHVIANKVRNTIRSEIGEAKFCIIVDEARDESKREQMAIVLRFVDKKGFVQKRFFYLVHVRDTSALTLKTDISKVLSNHNLNVKDIRGQGYDGASNMRGEWNGLQALFLQECPYAYYVHCLAHRLQLALVAASREVIPIHQFFSNLTFIINVAGASCKRHDELQAYHATEIVQLVAAQELESGRGLNQMTTLKRAGDTRWGSHLNSISSLIRMFNSVRSVLSDITIGGSTYAQRGDADAAYNMVSLFDFIFILHLMKEILQTIDDLCQALQYKSQDILNAMSLVSTTKKLIKKMREDGWNSFFGQVLSFCRKNEISIPDMSSNYAGSRGRSHRQKDPLTVEHHYRIEVFLAGLDSLLQELNTRFSDHTMDLLILSAALDPQDRYKSFNINNICELVDKFYPDDFIEQEKYHLKYELQHYELDVPYHVDLQEVKTIGELCQKLVETGKATIYPLFDRLLRLLLTLPVSTATTERAFSAMSIVKTKLRNRMEDEFLGDYLITYIEKEIAEKIDTNSIIDDFSVMKERRALFK</sequence>
<dbReference type="GO" id="GO:0046983">
    <property type="term" value="F:protein dimerization activity"/>
    <property type="evidence" value="ECO:0007669"/>
    <property type="project" value="InterPro"/>
</dbReference>
<organism evidence="2 3">
    <name type="scientific">Aristolochia fimbriata</name>
    <name type="common">White veined hardy Dutchman's pipe vine</name>
    <dbReference type="NCBI Taxonomy" id="158543"/>
    <lineage>
        <taxon>Eukaryota</taxon>
        <taxon>Viridiplantae</taxon>
        <taxon>Streptophyta</taxon>
        <taxon>Embryophyta</taxon>
        <taxon>Tracheophyta</taxon>
        <taxon>Spermatophyta</taxon>
        <taxon>Magnoliopsida</taxon>
        <taxon>Magnoliidae</taxon>
        <taxon>Piperales</taxon>
        <taxon>Aristolochiaceae</taxon>
        <taxon>Aristolochia</taxon>
    </lineage>
</organism>
<feature type="domain" description="Reverse transcriptase" evidence="1">
    <location>
        <begin position="258"/>
        <end position="437"/>
    </location>
</feature>
<protein>
    <recommendedName>
        <fullName evidence="1">Reverse transcriptase domain-containing protein</fullName>
    </recommendedName>
</protein>
<evidence type="ECO:0000313" key="2">
    <source>
        <dbReference type="EMBL" id="KAG9446757.1"/>
    </source>
</evidence>
<accession>A0AAV7EGQ2</accession>
<reference evidence="2 3" key="1">
    <citation type="submission" date="2021-07" db="EMBL/GenBank/DDBJ databases">
        <title>The Aristolochia fimbriata genome: insights into angiosperm evolution, floral development and chemical biosynthesis.</title>
        <authorList>
            <person name="Jiao Y."/>
        </authorList>
    </citation>
    <scope>NUCLEOTIDE SEQUENCE [LARGE SCALE GENOMIC DNA]</scope>
    <source>
        <strain evidence="2">IBCAS-2021</strain>
        <tissue evidence="2">Leaf</tissue>
    </source>
</reference>
<dbReference type="SUPFAM" id="SSF56672">
    <property type="entry name" value="DNA/RNA polymerases"/>
    <property type="match status" value="1"/>
</dbReference>
<name>A0AAV7EGQ2_ARIFI</name>
<dbReference type="InterPro" id="IPR043128">
    <property type="entry name" value="Rev_trsase/Diguanyl_cyclase"/>
</dbReference>